<dbReference type="GO" id="GO:0003677">
    <property type="term" value="F:DNA binding"/>
    <property type="evidence" value="ECO:0007669"/>
    <property type="project" value="InterPro"/>
</dbReference>
<feature type="compositionally biased region" description="Basic and acidic residues" evidence="2">
    <location>
        <begin position="1"/>
        <end position="21"/>
    </location>
</feature>
<dbReference type="InterPro" id="IPR036883">
    <property type="entry name" value="PDCD5-like_sf"/>
</dbReference>
<feature type="region of interest" description="Disordered" evidence="2">
    <location>
        <begin position="1"/>
        <end position="24"/>
    </location>
</feature>
<dbReference type="InterPro" id="IPR002836">
    <property type="entry name" value="PDCD5-like"/>
</dbReference>
<evidence type="ECO:0000256" key="2">
    <source>
        <dbReference type="SAM" id="MobiDB-lite"/>
    </source>
</evidence>
<evidence type="ECO:0000313" key="3">
    <source>
        <dbReference type="EMBL" id="ACF09897.1"/>
    </source>
</evidence>
<comment type="similarity">
    <text evidence="1">Belongs to the PDCD5 family.</text>
</comment>
<reference evidence="3" key="2">
    <citation type="submission" date="2008-05" db="EMBL/GenBank/DDBJ databases">
        <authorList>
            <person name="Martin-Cuadrado A.-B."/>
            <person name="Rodriguez-Valera F."/>
            <person name="Moreira D."/>
            <person name="Alba J.-C."/>
            <person name="Ivars-Martinez E."/>
            <person name="Henn M.R."/>
            <person name="Talla E."/>
            <person name="Lopez-Garcia P."/>
        </authorList>
    </citation>
    <scope>NUCLEOTIDE SEQUENCE</scope>
</reference>
<dbReference type="GO" id="GO:0005829">
    <property type="term" value="C:cytosol"/>
    <property type="evidence" value="ECO:0007669"/>
    <property type="project" value="TreeGrafter"/>
</dbReference>
<dbReference type="Pfam" id="PF01984">
    <property type="entry name" value="dsDNA_bind"/>
    <property type="match status" value="1"/>
</dbReference>
<dbReference type="SUPFAM" id="SSF46950">
    <property type="entry name" value="Double-stranded DNA-binding domain"/>
    <property type="match status" value="1"/>
</dbReference>
<dbReference type="PIRSF" id="PIRSF015730">
    <property type="entry name" value="TFAR19"/>
    <property type="match status" value="1"/>
</dbReference>
<sequence length="93" mass="10806">MMEKDQLNEARKREASEREAMKSNALRTLLTSEARERLANVKMVKPEVAEVIENSIIQQASTGRLKRPMNDDELKAILHSMQQPKKEFKIKRI</sequence>
<protein>
    <submittedName>
        <fullName evidence="3">Hypothetical apoptosis protein</fullName>
    </submittedName>
</protein>
<dbReference type="PANTHER" id="PTHR10840:SF0">
    <property type="entry name" value="PROGRAMMED CELL DEATH PROTEIN 5"/>
    <property type="match status" value="1"/>
</dbReference>
<dbReference type="Gene3D" id="1.10.8.140">
    <property type="entry name" value="PDCD5-like"/>
    <property type="match status" value="1"/>
</dbReference>
<organism evidence="3">
    <name type="scientific">uncultured marine crenarchaeote AD1000-23-H12</name>
    <dbReference type="NCBI Taxonomy" id="526638"/>
    <lineage>
        <taxon>Archaea</taxon>
        <taxon>Nitrososphaerota</taxon>
        <taxon>Nitrososphaeria</taxon>
        <taxon>Nitrosopumilales</taxon>
        <taxon>environmental samples</taxon>
    </lineage>
</organism>
<name>B3V6H3_9ARCH</name>
<reference evidence="3" key="1">
    <citation type="journal article" date="2008" name="ISME J.">
        <title>Hindsight in the relative abundance, metabolic potential and genome dynamics of uncultivated marine archaea from comparative metagenomic analyses of bathypelagic plankton of different oceanic regions.</title>
        <authorList>
            <person name="Martin-Cuadrado A.B."/>
            <person name="Rodriguez-Valera F."/>
            <person name="Moreira D."/>
            <person name="Alba J.C."/>
            <person name="Ivars-Martinez E."/>
            <person name="Henn M.R."/>
            <person name="Talla E."/>
            <person name="Lopez-Garcia P."/>
        </authorList>
    </citation>
    <scope>NUCLEOTIDE SEQUENCE</scope>
</reference>
<evidence type="ECO:0000256" key="1">
    <source>
        <dbReference type="ARBA" id="ARBA00010490"/>
    </source>
</evidence>
<dbReference type="PANTHER" id="PTHR10840">
    <property type="entry name" value="PROGRAMMED CELL DEATH PROTEIN 5"/>
    <property type="match status" value="1"/>
</dbReference>
<proteinExistence type="inferred from homology"/>
<dbReference type="EMBL" id="EU686635">
    <property type="protein sequence ID" value="ACF09897.1"/>
    <property type="molecule type" value="Genomic_DNA"/>
</dbReference>
<dbReference type="AlphaFoldDB" id="B3V6H3"/>
<accession>B3V6H3</accession>